<evidence type="ECO:0000313" key="5">
    <source>
        <dbReference type="Proteomes" id="UP000245880"/>
    </source>
</evidence>
<dbReference type="PIRSF" id="PIRSF018266">
    <property type="entry name" value="FecR"/>
    <property type="match status" value="1"/>
</dbReference>
<dbReference type="Pfam" id="PF16344">
    <property type="entry name" value="FecR_C"/>
    <property type="match status" value="1"/>
</dbReference>
<evidence type="ECO:0000256" key="1">
    <source>
        <dbReference type="SAM" id="Phobius"/>
    </source>
</evidence>
<evidence type="ECO:0000259" key="3">
    <source>
        <dbReference type="Pfam" id="PF16344"/>
    </source>
</evidence>
<gene>
    <name evidence="4" type="ORF">CLV98_11019</name>
</gene>
<name>A0A316AHE9_9BACT</name>
<dbReference type="PANTHER" id="PTHR30273:SF2">
    <property type="entry name" value="PROTEIN FECR"/>
    <property type="match status" value="1"/>
</dbReference>
<keyword evidence="1" id="KW-1133">Transmembrane helix</keyword>
<reference evidence="4 5" key="1">
    <citation type="submission" date="2018-03" db="EMBL/GenBank/DDBJ databases">
        <title>Genomic Encyclopedia of Archaeal and Bacterial Type Strains, Phase II (KMG-II): from individual species to whole genera.</title>
        <authorList>
            <person name="Goeker M."/>
        </authorList>
    </citation>
    <scope>NUCLEOTIDE SEQUENCE [LARGE SCALE GENOMIC DNA]</scope>
    <source>
        <strain evidence="4 5">DSM 100346</strain>
    </source>
</reference>
<dbReference type="Pfam" id="PF04773">
    <property type="entry name" value="FecR"/>
    <property type="match status" value="1"/>
</dbReference>
<keyword evidence="1" id="KW-0812">Transmembrane</keyword>
<dbReference type="OrthoDB" id="920213at2"/>
<dbReference type="RefSeq" id="WP_109676046.1">
    <property type="nucleotide sequence ID" value="NZ_QGDT01000010.1"/>
</dbReference>
<dbReference type="InterPro" id="IPR006860">
    <property type="entry name" value="FecR"/>
</dbReference>
<feature type="domain" description="Protein FecR C-terminal" evidence="3">
    <location>
        <begin position="297"/>
        <end position="363"/>
    </location>
</feature>
<keyword evidence="5" id="KW-1185">Reference proteome</keyword>
<feature type="transmembrane region" description="Helical" evidence="1">
    <location>
        <begin position="105"/>
        <end position="123"/>
    </location>
</feature>
<comment type="caution">
    <text evidence="4">The sequence shown here is derived from an EMBL/GenBank/DDBJ whole genome shotgun (WGS) entry which is preliminary data.</text>
</comment>
<feature type="domain" description="FecR protein" evidence="2">
    <location>
        <begin position="153"/>
        <end position="240"/>
    </location>
</feature>
<keyword evidence="1" id="KW-0472">Membrane</keyword>
<sequence>MKNYENYGVESFLQDADFRDWVLGKTVDEAFWMKFAQMHPDKEAVMQEAERLIRATQVEVEELSPKEIRAEVDRFIKNATGTATSSTRFEGDGPTSVTIRPLSPLLYRIAMGVLFFVGLFWIGRHYWRPAPVAQGFVAKEAPVGMVETYNNTGKPLPIVLSDSSHIILSDGSRLSYPATFSDSARLVYLNGEASFSVSHRGDPFIVFSKEIATKVLGTRFVINAFENRRKYTVQVQSGKVSVYPVDPNNPLSAGPLAGLILTANQAAIFDKESGQLIKTLVAQPVVIQKTVLPADRIYDEVPMPTLIKELEKAYGISIAMDFERFEKCRITATLSNEPLFEQLEAICKSVSASYEIVDGQIVISGKGCH</sequence>
<dbReference type="Proteomes" id="UP000245880">
    <property type="component" value="Unassembled WGS sequence"/>
</dbReference>
<proteinExistence type="predicted"/>
<dbReference type="GO" id="GO:0016989">
    <property type="term" value="F:sigma factor antagonist activity"/>
    <property type="evidence" value="ECO:0007669"/>
    <property type="project" value="TreeGrafter"/>
</dbReference>
<dbReference type="PANTHER" id="PTHR30273">
    <property type="entry name" value="PERIPLASMIC SIGNAL SENSOR AND SIGMA FACTOR ACTIVATOR FECR-RELATED"/>
    <property type="match status" value="1"/>
</dbReference>
<dbReference type="EMBL" id="QGDT01000010">
    <property type="protein sequence ID" value="PWJ56708.1"/>
    <property type="molecule type" value="Genomic_DNA"/>
</dbReference>
<dbReference type="InterPro" id="IPR032508">
    <property type="entry name" value="FecR_C"/>
</dbReference>
<evidence type="ECO:0000313" key="4">
    <source>
        <dbReference type="EMBL" id="PWJ56708.1"/>
    </source>
</evidence>
<protein>
    <submittedName>
        <fullName evidence="4">Uncharacterized protein DUF4974</fullName>
    </submittedName>
</protein>
<dbReference type="AlphaFoldDB" id="A0A316AHE9"/>
<organism evidence="4 5">
    <name type="scientific">Dyadobacter jejuensis</name>
    <dbReference type="NCBI Taxonomy" id="1082580"/>
    <lineage>
        <taxon>Bacteria</taxon>
        <taxon>Pseudomonadati</taxon>
        <taxon>Bacteroidota</taxon>
        <taxon>Cytophagia</taxon>
        <taxon>Cytophagales</taxon>
        <taxon>Spirosomataceae</taxon>
        <taxon>Dyadobacter</taxon>
    </lineage>
</organism>
<accession>A0A316AHE9</accession>
<dbReference type="Gene3D" id="2.60.120.1440">
    <property type="match status" value="1"/>
</dbReference>
<dbReference type="Gene3D" id="3.55.50.30">
    <property type="match status" value="1"/>
</dbReference>
<evidence type="ECO:0000259" key="2">
    <source>
        <dbReference type="Pfam" id="PF04773"/>
    </source>
</evidence>
<dbReference type="InterPro" id="IPR012373">
    <property type="entry name" value="Ferrdict_sens_TM"/>
</dbReference>